<accession>A0A0M4GBQ4</accession>
<evidence type="ECO:0000313" key="1">
    <source>
        <dbReference type="EMBL" id="ALC83215.1"/>
    </source>
</evidence>
<sequence>MKDAAESILERNAEPMNSVGIFGYIRYFDEVENSIVFNQGGNARALVPYQGGSRALFLI</sequence>
<evidence type="ECO:0000313" key="2">
    <source>
        <dbReference type="Proteomes" id="UP000067625"/>
    </source>
</evidence>
<dbReference type="PATRIC" id="fig|1441095.3.peg.3956"/>
<reference evidence="2" key="1">
    <citation type="submission" date="2015-08" db="EMBL/GenBank/DDBJ databases">
        <title>Genome sequencing project for genomic taxonomy and phylogenomics of Bacillus-like bacteria.</title>
        <authorList>
            <person name="Liu B."/>
            <person name="Wang J."/>
            <person name="Zhu Y."/>
            <person name="Liu G."/>
            <person name="Chen Q."/>
            <person name="Chen Z."/>
            <person name="Lan J."/>
            <person name="Che J."/>
            <person name="Ge C."/>
            <person name="Shi H."/>
            <person name="Pan Z."/>
            <person name="Liu X."/>
        </authorList>
    </citation>
    <scope>NUCLEOTIDE SEQUENCE [LARGE SCALE GENOMIC DNA]</scope>
    <source>
        <strain evidence="2">FJAT-4402</strain>
    </source>
</reference>
<proteinExistence type="predicted"/>
<reference evidence="1 2" key="2">
    <citation type="journal article" date="2016" name="Int. J. Syst. Evol. Microbiol.">
        <title>Bacillus gobiensis sp. nov., isolated from a soil sample.</title>
        <authorList>
            <person name="Liu B."/>
            <person name="Liu G.H."/>
            <person name="Cetin S."/>
            <person name="Schumann P."/>
            <person name="Pan Z.Z."/>
            <person name="Chen Q.Q."/>
        </authorList>
    </citation>
    <scope>NUCLEOTIDE SEQUENCE [LARGE SCALE GENOMIC DNA]</scope>
    <source>
        <strain evidence="1 2">FJAT-4402</strain>
    </source>
</reference>
<dbReference type="AlphaFoldDB" id="A0A0M4GBQ4"/>
<protein>
    <submittedName>
        <fullName evidence="1">Uncharacterized protein</fullName>
    </submittedName>
</protein>
<keyword evidence="2" id="KW-1185">Reference proteome</keyword>
<gene>
    <name evidence="1" type="ORF">AM592_17860</name>
</gene>
<dbReference type="STRING" id="1441095.AM592_17860"/>
<organism evidence="1 2">
    <name type="scientific">Bacillus gobiensis</name>
    <dbReference type="NCBI Taxonomy" id="1441095"/>
    <lineage>
        <taxon>Bacteria</taxon>
        <taxon>Bacillati</taxon>
        <taxon>Bacillota</taxon>
        <taxon>Bacilli</taxon>
        <taxon>Bacillales</taxon>
        <taxon>Bacillaceae</taxon>
        <taxon>Bacillus</taxon>
    </lineage>
</organism>
<dbReference type="EMBL" id="CP012600">
    <property type="protein sequence ID" value="ALC83215.1"/>
    <property type="molecule type" value="Genomic_DNA"/>
</dbReference>
<name>A0A0M4GBQ4_9BACI</name>
<dbReference type="Proteomes" id="UP000067625">
    <property type="component" value="Chromosome"/>
</dbReference>